<name>A0A1H1MDK9_9CELL</name>
<dbReference type="AlphaFoldDB" id="A0A1H1MDK9"/>
<dbReference type="Proteomes" id="UP000185663">
    <property type="component" value="Chromosome I"/>
</dbReference>
<keyword evidence="2" id="KW-1185">Reference proteome</keyword>
<organism evidence="1 2">
    <name type="scientific">Paraoerskovia marina</name>
    <dbReference type="NCBI Taxonomy" id="545619"/>
    <lineage>
        <taxon>Bacteria</taxon>
        <taxon>Bacillati</taxon>
        <taxon>Actinomycetota</taxon>
        <taxon>Actinomycetes</taxon>
        <taxon>Micrococcales</taxon>
        <taxon>Cellulomonadaceae</taxon>
        <taxon>Paraoerskovia</taxon>
    </lineage>
</organism>
<evidence type="ECO:0000313" key="1">
    <source>
        <dbReference type="EMBL" id="SDR84730.1"/>
    </source>
</evidence>
<dbReference type="OrthoDB" id="4724472at2"/>
<gene>
    <name evidence="1" type="ORF">SAMN04489860_0206</name>
</gene>
<evidence type="ECO:0000313" key="2">
    <source>
        <dbReference type="Proteomes" id="UP000185663"/>
    </source>
</evidence>
<dbReference type="RefSeq" id="WP_083371253.1">
    <property type="nucleotide sequence ID" value="NZ_LT629776.1"/>
</dbReference>
<dbReference type="EMBL" id="LT629776">
    <property type="protein sequence ID" value="SDR84730.1"/>
    <property type="molecule type" value="Genomic_DNA"/>
</dbReference>
<accession>A0A1H1MDK9</accession>
<reference evidence="2" key="1">
    <citation type="submission" date="2016-10" db="EMBL/GenBank/DDBJ databases">
        <authorList>
            <person name="Varghese N."/>
            <person name="Submissions S."/>
        </authorList>
    </citation>
    <scope>NUCLEOTIDE SEQUENCE [LARGE SCALE GENOMIC DNA]</scope>
    <source>
        <strain evidence="2">DSM 22126</strain>
    </source>
</reference>
<protein>
    <submittedName>
        <fullName evidence="1">Uncharacterized protein</fullName>
    </submittedName>
</protein>
<proteinExistence type="predicted"/>
<sequence length="129" mass="13842">MENPARVTCLVGVYDADGGLRGELRYVVGHLLGRTECALCDVTHSPLRRKRAWDAMVVRLGIPVELVHRNEIPSDVAACVREAGLPCVVARRADGGVETLLDRAALEALDGSVEAFERGVGEVLAARPV</sequence>
<dbReference type="STRING" id="545619.SAMN04489860_0206"/>
<dbReference type="eggNOG" id="ENOG5031WQ4">
    <property type="taxonomic scope" value="Bacteria"/>
</dbReference>